<comment type="subcellular location">
    <subcellularLocation>
        <location evidence="1">Cytoplasm</location>
        <location evidence="1">Cytoskeleton</location>
    </subcellularLocation>
</comment>
<dbReference type="Pfam" id="PF01221">
    <property type="entry name" value="Dynein_light"/>
    <property type="match status" value="1"/>
</dbReference>
<sequence length="117" mass="13692">MQNDYLDGLKALQKELYDRVLLQSKDQYLNKGFDRLIAKFFKEGMDARFQQAWHCVVGPDFASYITHEAGSLCYFTIQYCPPPKRTTSTQQKSENEFEKKKDAQPIAFWKVLLWKAG</sequence>
<dbReference type="PANTHER" id="PTHR11886:SF35">
    <property type="entry name" value="DYNEIN LIGHT CHAIN"/>
    <property type="match status" value="1"/>
</dbReference>
<proteinExistence type="inferred from homology"/>
<keyword evidence="1" id="KW-0206">Cytoskeleton</keyword>
<dbReference type="CDD" id="cd21450">
    <property type="entry name" value="DLC-like_DYNLL1-like"/>
    <property type="match status" value="1"/>
</dbReference>
<dbReference type="Proteomes" id="UP001281761">
    <property type="component" value="Unassembled WGS sequence"/>
</dbReference>
<keyword evidence="1" id="KW-0963">Cytoplasm</keyword>
<evidence type="ECO:0000313" key="3">
    <source>
        <dbReference type="Proteomes" id="UP001281761"/>
    </source>
</evidence>
<accession>A0ABQ9YBY3</accession>
<keyword evidence="1" id="KW-0493">Microtubule</keyword>
<reference evidence="2 3" key="1">
    <citation type="journal article" date="2022" name="bioRxiv">
        <title>Genomics of Preaxostyla Flagellates Illuminates Evolutionary Transitions and the Path Towards Mitochondrial Loss.</title>
        <authorList>
            <person name="Novak L.V.F."/>
            <person name="Treitli S.C."/>
            <person name="Pyrih J."/>
            <person name="Halakuc P."/>
            <person name="Pipaliya S.V."/>
            <person name="Vacek V."/>
            <person name="Brzon O."/>
            <person name="Soukal P."/>
            <person name="Eme L."/>
            <person name="Dacks J.B."/>
            <person name="Karnkowska A."/>
            <person name="Elias M."/>
            <person name="Hampl V."/>
        </authorList>
    </citation>
    <scope>NUCLEOTIDE SEQUENCE [LARGE SCALE GENOMIC DNA]</scope>
    <source>
        <strain evidence="2">NAU3</strain>
        <tissue evidence="2">Gut</tissue>
    </source>
</reference>
<dbReference type="SUPFAM" id="SSF54648">
    <property type="entry name" value="DLC"/>
    <property type="match status" value="1"/>
</dbReference>
<evidence type="ECO:0000313" key="2">
    <source>
        <dbReference type="EMBL" id="KAK2961278.1"/>
    </source>
</evidence>
<dbReference type="SMART" id="SM01375">
    <property type="entry name" value="Dynein_light"/>
    <property type="match status" value="1"/>
</dbReference>
<evidence type="ECO:0000256" key="1">
    <source>
        <dbReference type="RuleBase" id="RU365010"/>
    </source>
</evidence>
<keyword evidence="3" id="KW-1185">Reference proteome</keyword>
<keyword evidence="1" id="KW-0243">Dynein</keyword>
<gene>
    <name evidence="2" type="ORF">BLNAU_3724</name>
</gene>
<dbReference type="EMBL" id="JARBJD010000017">
    <property type="protein sequence ID" value="KAK2961278.1"/>
    <property type="molecule type" value="Genomic_DNA"/>
</dbReference>
<dbReference type="PANTHER" id="PTHR11886">
    <property type="entry name" value="DYNEIN LIGHT CHAIN"/>
    <property type="match status" value="1"/>
</dbReference>
<dbReference type="InterPro" id="IPR001372">
    <property type="entry name" value="Dynein_light_chain_typ-1/2"/>
</dbReference>
<organism evidence="2 3">
    <name type="scientific">Blattamonas nauphoetae</name>
    <dbReference type="NCBI Taxonomy" id="2049346"/>
    <lineage>
        <taxon>Eukaryota</taxon>
        <taxon>Metamonada</taxon>
        <taxon>Preaxostyla</taxon>
        <taxon>Oxymonadida</taxon>
        <taxon>Blattamonas</taxon>
    </lineage>
</organism>
<keyword evidence="1" id="KW-0505">Motor protein</keyword>
<comment type="caution">
    <text evidence="2">The sequence shown here is derived from an EMBL/GenBank/DDBJ whole genome shotgun (WGS) entry which is preliminary data.</text>
</comment>
<name>A0ABQ9YBY3_9EUKA</name>
<dbReference type="InterPro" id="IPR037177">
    <property type="entry name" value="DLC_sf"/>
</dbReference>
<dbReference type="Gene3D" id="3.30.740.10">
    <property type="entry name" value="Protein Inhibitor Of Neuronal Nitric Oxide Synthase"/>
    <property type="match status" value="1"/>
</dbReference>
<protein>
    <recommendedName>
        <fullName evidence="1">Dynein light chain</fullName>
    </recommendedName>
</protein>
<comment type="similarity">
    <text evidence="1">Belongs to the dynein light chain family.</text>
</comment>